<evidence type="ECO:0000313" key="3">
    <source>
        <dbReference type="Proteomes" id="UP000253919"/>
    </source>
</evidence>
<name>A0A369QC59_9BACT</name>
<keyword evidence="3" id="KW-1185">Reference proteome</keyword>
<reference evidence="2 3" key="1">
    <citation type="submission" date="2018-04" db="EMBL/GenBank/DDBJ databases">
        <title>Adhaeribacter sp. HMF7616 genome sequencing and assembly.</title>
        <authorList>
            <person name="Kang H."/>
            <person name="Kang J."/>
            <person name="Cha I."/>
            <person name="Kim H."/>
            <person name="Joh K."/>
        </authorList>
    </citation>
    <scope>NUCLEOTIDE SEQUENCE [LARGE SCALE GENOMIC DNA]</scope>
    <source>
        <strain evidence="2 3">HMF7616</strain>
    </source>
</reference>
<dbReference type="EMBL" id="QASA01000001">
    <property type="protein sequence ID" value="RDC62481.1"/>
    <property type="molecule type" value="Genomic_DNA"/>
</dbReference>
<dbReference type="Gene3D" id="2.60.120.560">
    <property type="entry name" value="Exo-inulinase, domain 1"/>
    <property type="match status" value="1"/>
</dbReference>
<evidence type="ECO:0000259" key="1">
    <source>
        <dbReference type="Pfam" id="PF06439"/>
    </source>
</evidence>
<feature type="domain" description="3-keto-alpha-glucoside-1,2-lyase/3-keto-2-hydroxy-glucal hydratase" evidence="1">
    <location>
        <begin position="33"/>
        <end position="214"/>
    </location>
</feature>
<accession>A0A369QC59</accession>
<protein>
    <recommendedName>
        <fullName evidence="1">3-keto-alpha-glucoside-1,2-lyase/3-keto-2-hydroxy-glucal hydratase domain-containing protein</fullName>
    </recommendedName>
</protein>
<dbReference type="Pfam" id="PF06439">
    <property type="entry name" value="3keto-disac_hyd"/>
    <property type="match status" value="1"/>
</dbReference>
<dbReference type="InterPro" id="IPR010496">
    <property type="entry name" value="AL/BT2_dom"/>
</dbReference>
<comment type="caution">
    <text evidence="2">The sequence shown here is derived from an EMBL/GenBank/DDBJ whole genome shotgun (WGS) entry which is preliminary data.</text>
</comment>
<proteinExistence type="predicted"/>
<dbReference type="Proteomes" id="UP000253919">
    <property type="component" value="Unassembled WGS sequence"/>
</dbReference>
<sequence>MPQPLDMKNTFFLLLLFVGLAPVVISLTKSKPVRLFNGKNFKGWQGDTLRTWRIQDGALVGGSLTEKVPHNEFLSTTKSYSNYVLRLKFKLTGTEGFINGGVQFHSQRIAKPPYEMTGYQADLGKGYWASLYDESRRDKLLATADSNQIKQILRPNDWNDYEVRTQGKQIQIFLNGKPTVDYTETDPAIPQSGLIALQTHGGGKVEVYYKDIFLQELPQKTK</sequence>
<organism evidence="2 3">
    <name type="scientific">Adhaeribacter pallidiroseus</name>
    <dbReference type="NCBI Taxonomy" id="2072847"/>
    <lineage>
        <taxon>Bacteria</taxon>
        <taxon>Pseudomonadati</taxon>
        <taxon>Bacteroidota</taxon>
        <taxon>Cytophagia</taxon>
        <taxon>Cytophagales</taxon>
        <taxon>Hymenobacteraceae</taxon>
        <taxon>Adhaeribacter</taxon>
    </lineage>
</organism>
<dbReference type="AlphaFoldDB" id="A0A369QC59"/>
<gene>
    <name evidence="2" type="ORF">AHMF7616_01075</name>
</gene>
<dbReference type="GO" id="GO:0016787">
    <property type="term" value="F:hydrolase activity"/>
    <property type="evidence" value="ECO:0007669"/>
    <property type="project" value="InterPro"/>
</dbReference>
<evidence type="ECO:0000313" key="2">
    <source>
        <dbReference type="EMBL" id="RDC62481.1"/>
    </source>
</evidence>